<accession>A0A161XEU5</accession>
<evidence type="ECO:0000259" key="1">
    <source>
        <dbReference type="Pfam" id="PF00561"/>
    </source>
</evidence>
<dbReference type="GO" id="GO:0016020">
    <property type="term" value="C:membrane"/>
    <property type="evidence" value="ECO:0007669"/>
    <property type="project" value="TreeGrafter"/>
</dbReference>
<dbReference type="Pfam" id="PF00561">
    <property type="entry name" value="Abhydrolase_1"/>
    <property type="match status" value="1"/>
</dbReference>
<name>A0A161XEU5_9NOCA</name>
<keyword evidence="3" id="KW-1185">Reference proteome</keyword>
<feature type="domain" description="AB hydrolase-1" evidence="1">
    <location>
        <begin position="13"/>
        <end position="167"/>
    </location>
</feature>
<dbReference type="SUPFAM" id="SSF53474">
    <property type="entry name" value="alpha/beta-Hydrolases"/>
    <property type="match status" value="1"/>
</dbReference>
<dbReference type="InterPro" id="IPR050266">
    <property type="entry name" value="AB_hydrolase_sf"/>
</dbReference>
<gene>
    <name evidence="2" type="ORF">AWN90_37250</name>
</gene>
<dbReference type="GO" id="GO:0003824">
    <property type="term" value="F:catalytic activity"/>
    <property type="evidence" value="ECO:0007669"/>
    <property type="project" value="UniProtKB-ARBA"/>
</dbReference>
<dbReference type="Proteomes" id="UP000076512">
    <property type="component" value="Unassembled WGS sequence"/>
</dbReference>
<reference evidence="2 3" key="1">
    <citation type="submission" date="2016-04" db="EMBL/GenBank/DDBJ databases">
        <authorList>
            <person name="Evans L.H."/>
            <person name="Alamgir A."/>
            <person name="Owens N."/>
            <person name="Weber N.D."/>
            <person name="Virtaneva K."/>
            <person name="Barbian K."/>
            <person name="Babar A."/>
            <person name="Rosenke K."/>
        </authorList>
    </citation>
    <scope>NUCLEOTIDE SEQUENCE [LARGE SCALE GENOMIC DNA]</scope>
    <source>
        <strain evidence="2 3">IFM 0406</strain>
    </source>
</reference>
<dbReference type="Gene3D" id="3.40.50.1820">
    <property type="entry name" value="alpha/beta hydrolase"/>
    <property type="match status" value="1"/>
</dbReference>
<dbReference type="PANTHER" id="PTHR43798">
    <property type="entry name" value="MONOACYLGLYCEROL LIPASE"/>
    <property type="match status" value="1"/>
</dbReference>
<dbReference type="AlphaFoldDB" id="A0A161XEU5"/>
<sequence>MTARGTAVADQAPIVVCIHGICFDNMASYYFTLGFPFTDAGFDVILYDLRGHGKSERPPSGYTLDTFVADLDALLDQLDIRRPVHLVGNSYGGTVAFNYAVRRPDRTATVTMIESRPATEAWASFAAQSLQYVAANQDSEDNLLARWVAEASRTGPLRSSQYAHFLRIGKAAEQLMRTTTVVRDVPVGHLVGEDEIRAVRCPVLLIYGSDGLVTDVIPWVESLLPNCRSAVLPGLKHSVLLDAPAQVHDLIVTWISEHTHTETPRGGGDGT</sequence>
<evidence type="ECO:0000313" key="3">
    <source>
        <dbReference type="Proteomes" id="UP000076512"/>
    </source>
</evidence>
<comment type="caution">
    <text evidence="2">The sequence shown here is derived from an EMBL/GenBank/DDBJ whole genome shotgun (WGS) entry which is preliminary data.</text>
</comment>
<evidence type="ECO:0000313" key="2">
    <source>
        <dbReference type="EMBL" id="KZM71908.1"/>
    </source>
</evidence>
<dbReference type="EMBL" id="LWGR01000010">
    <property type="protein sequence ID" value="KZM71908.1"/>
    <property type="molecule type" value="Genomic_DNA"/>
</dbReference>
<proteinExistence type="predicted"/>
<protein>
    <recommendedName>
        <fullName evidence="1">AB hydrolase-1 domain-containing protein</fullName>
    </recommendedName>
</protein>
<dbReference type="InterPro" id="IPR000073">
    <property type="entry name" value="AB_hydrolase_1"/>
</dbReference>
<dbReference type="InterPro" id="IPR029058">
    <property type="entry name" value="AB_hydrolase_fold"/>
</dbReference>
<organism evidence="2 3">
    <name type="scientific">Nocardia terpenica</name>
    <dbReference type="NCBI Taxonomy" id="455432"/>
    <lineage>
        <taxon>Bacteria</taxon>
        <taxon>Bacillati</taxon>
        <taxon>Actinomycetota</taxon>
        <taxon>Actinomycetes</taxon>
        <taxon>Mycobacteriales</taxon>
        <taxon>Nocardiaceae</taxon>
        <taxon>Nocardia</taxon>
    </lineage>
</organism>
<dbReference type="PRINTS" id="PR00111">
    <property type="entry name" value="ABHYDROLASE"/>
</dbReference>
<dbReference type="STRING" id="455432.AWN90_37250"/>
<dbReference type="PANTHER" id="PTHR43798:SF33">
    <property type="entry name" value="HYDROLASE, PUTATIVE (AFU_ORTHOLOGUE AFUA_2G14860)-RELATED"/>
    <property type="match status" value="1"/>
</dbReference>